<feature type="region of interest" description="Disordered" evidence="1">
    <location>
        <begin position="1"/>
        <end position="32"/>
    </location>
</feature>
<organism evidence="3">
    <name type="scientific">Pyrenophora teres f. teres (strain 0-1)</name>
    <name type="common">Barley net blotch fungus</name>
    <name type="synonym">Drechslera teres f. teres</name>
    <dbReference type="NCBI Taxonomy" id="861557"/>
    <lineage>
        <taxon>Eukaryota</taxon>
        <taxon>Fungi</taxon>
        <taxon>Dikarya</taxon>
        <taxon>Ascomycota</taxon>
        <taxon>Pezizomycotina</taxon>
        <taxon>Dothideomycetes</taxon>
        <taxon>Pleosporomycetidae</taxon>
        <taxon>Pleosporales</taxon>
        <taxon>Pleosporineae</taxon>
        <taxon>Pleosporaceae</taxon>
        <taxon>Pyrenophora</taxon>
    </lineage>
</organism>
<keyword evidence="3" id="KW-1185">Reference proteome</keyword>
<accession>E3REB7</accession>
<protein>
    <submittedName>
        <fullName evidence="2">Uncharacterized protein</fullName>
    </submittedName>
</protein>
<gene>
    <name evidence="2" type="ORF">PTT_04267</name>
</gene>
<sequence>MEHTSPASPMSNDLTTTTTTTPLPPPSGFCSAARRPCLKQHSSFDSNTPQQAVQALPSPALFVGHFSTRALVYACMELADVHAHPPWATHADSLRSRGHPGMQHT</sequence>
<dbReference type="EMBL" id="GL532415">
    <property type="protein sequence ID" value="EFQ95932.1"/>
    <property type="molecule type" value="Genomic_DNA"/>
</dbReference>
<dbReference type="AlphaFoldDB" id="E3REB7"/>
<evidence type="ECO:0000313" key="2">
    <source>
        <dbReference type="EMBL" id="EFQ95932.1"/>
    </source>
</evidence>
<evidence type="ECO:0000313" key="3">
    <source>
        <dbReference type="Proteomes" id="UP000001067"/>
    </source>
</evidence>
<dbReference type="OrthoDB" id="10499722at2759"/>
<dbReference type="Proteomes" id="UP000001067">
    <property type="component" value="Unassembled WGS sequence"/>
</dbReference>
<evidence type="ECO:0000256" key="1">
    <source>
        <dbReference type="SAM" id="MobiDB-lite"/>
    </source>
</evidence>
<dbReference type="HOGENOM" id="CLU_2237976_0_0_1"/>
<dbReference type="KEGG" id="pte:PTT_04267"/>
<reference evidence="2 3" key="1">
    <citation type="journal article" date="2010" name="Genome Biol.">
        <title>A first genome assembly of the barley fungal pathogen Pyrenophora teres f. teres.</title>
        <authorList>
            <person name="Ellwood S.R."/>
            <person name="Liu Z."/>
            <person name="Syme R.A."/>
            <person name="Lai Z."/>
            <person name="Hane J.K."/>
            <person name="Keiper F."/>
            <person name="Moffat C.S."/>
            <person name="Oliver R.P."/>
            <person name="Friesen T.L."/>
        </authorList>
    </citation>
    <scope>NUCLEOTIDE SEQUENCE [LARGE SCALE GENOMIC DNA]</scope>
    <source>
        <strain evidence="2 3">0-1</strain>
    </source>
</reference>
<name>E3REB7_PYRTT</name>
<feature type="compositionally biased region" description="Polar residues" evidence="1">
    <location>
        <begin position="1"/>
        <end position="13"/>
    </location>
</feature>
<proteinExistence type="predicted"/>